<dbReference type="PANTHER" id="PTHR33428:SF14">
    <property type="entry name" value="CARBOXYLESTERASE TYPE B DOMAIN-CONTAINING PROTEIN"/>
    <property type="match status" value="1"/>
</dbReference>
<evidence type="ECO:0000256" key="1">
    <source>
        <dbReference type="SAM" id="MobiDB-lite"/>
    </source>
</evidence>
<dbReference type="Pfam" id="PF07224">
    <property type="entry name" value="Chlorophyllase"/>
    <property type="match status" value="1"/>
</dbReference>
<reference evidence="2" key="1">
    <citation type="submission" date="2020-05" db="EMBL/GenBank/DDBJ databases">
        <authorList>
            <person name="Chiriac C."/>
            <person name="Salcher M."/>
            <person name="Ghai R."/>
            <person name="Kavagutti S V."/>
        </authorList>
    </citation>
    <scope>NUCLEOTIDE SEQUENCE</scope>
</reference>
<gene>
    <name evidence="2" type="ORF">UFOPK3733_02175</name>
</gene>
<dbReference type="InterPro" id="IPR029058">
    <property type="entry name" value="AB_hydrolase_fold"/>
</dbReference>
<proteinExistence type="predicted"/>
<name>A0A6J7KKH4_9ZZZZ</name>
<dbReference type="EMBL" id="CAFBNC010000170">
    <property type="protein sequence ID" value="CAB4956187.1"/>
    <property type="molecule type" value="Genomic_DNA"/>
</dbReference>
<accession>A0A6J7KKH4</accession>
<organism evidence="2">
    <name type="scientific">freshwater metagenome</name>
    <dbReference type="NCBI Taxonomy" id="449393"/>
    <lineage>
        <taxon>unclassified sequences</taxon>
        <taxon>metagenomes</taxon>
        <taxon>ecological metagenomes</taxon>
    </lineage>
</organism>
<dbReference type="AlphaFoldDB" id="A0A6J7KKH4"/>
<feature type="region of interest" description="Disordered" evidence="1">
    <location>
        <begin position="47"/>
        <end position="88"/>
    </location>
</feature>
<dbReference type="PANTHER" id="PTHR33428">
    <property type="entry name" value="CHLOROPHYLLASE-2, CHLOROPLASTIC"/>
    <property type="match status" value="1"/>
</dbReference>
<dbReference type="InterPro" id="IPR017395">
    <property type="entry name" value="Chlorophyllase-like"/>
</dbReference>
<dbReference type="SUPFAM" id="SSF53474">
    <property type="entry name" value="alpha/beta-Hydrolases"/>
    <property type="match status" value="1"/>
</dbReference>
<feature type="compositionally biased region" description="Polar residues" evidence="1">
    <location>
        <begin position="47"/>
        <end position="58"/>
    </location>
</feature>
<protein>
    <submittedName>
        <fullName evidence="2">Unannotated protein</fullName>
    </submittedName>
</protein>
<evidence type="ECO:0000313" key="2">
    <source>
        <dbReference type="EMBL" id="CAB4956187.1"/>
    </source>
</evidence>
<dbReference type="Gene3D" id="3.40.50.1820">
    <property type="entry name" value="alpha/beta hydrolase"/>
    <property type="match status" value="1"/>
</dbReference>
<sequence>MSLNKRKSPFSNQVVILLVIAAAVVAVLAAITLRSVRPNGRLKSLAPATSEQLANENTPEAADAVPAGDANRSTNRDPSRDPNGAAGDPVIVELVDTSRPLISGGETLDNVRRLPTTVWHPEAAGTYPLVVFAHGYQVGPLTYARFCAALAAMRFVVAAPSFPLADESRGNGLDRDDIPNEASDINFVIAQLRGSDPSISGDPVAVIGHSDGANAALLVAERPDSMNPAIGAVVAIAPDPLSGNLSSSPPPVLIIHGTNDPVASFADAKGEFERFAGSRFLLALDGADHLAPIVGDTPWTPVLDRAVELFLDGIIERSAPVDNIALASALDELGLSYALHAG</sequence>